<keyword evidence="11" id="KW-1185">Reference proteome</keyword>
<evidence type="ECO:0000259" key="9">
    <source>
        <dbReference type="PROSITE" id="PS51330"/>
    </source>
</evidence>
<comment type="pathway">
    <text evidence="1 7">Cofactor biosynthesis; tetrahydrofolate biosynthesis; 5,6,7,8-tetrahydrofolate from 7,8-dihydrofolate: step 1/1.</text>
</comment>
<dbReference type="PIRSF" id="PIRSF000194">
    <property type="entry name" value="DHFR"/>
    <property type="match status" value="1"/>
</dbReference>
<dbReference type="InterPro" id="IPR024072">
    <property type="entry name" value="DHFR-like_dom_sf"/>
</dbReference>
<dbReference type="InterPro" id="IPR017925">
    <property type="entry name" value="DHFR_CS"/>
</dbReference>
<dbReference type="GO" id="GO:0050661">
    <property type="term" value="F:NADP binding"/>
    <property type="evidence" value="ECO:0007669"/>
    <property type="project" value="InterPro"/>
</dbReference>
<comment type="function">
    <text evidence="7">Key enzyme in folate metabolism. Catalyzes an essential reaction for de novo glycine and purine synthesis, and for DNA precursor synthesis.</text>
</comment>
<name>A0A1M6PRK9_9CLOT</name>
<evidence type="ECO:0000256" key="1">
    <source>
        <dbReference type="ARBA" id="ARBA00004903"/>
    </source>
</evidence>
<keyword evidence="6 7" id="KW-0560">Oxidoreductase</keyword>
<evidence type="ECO:0000256" key="8">
    <source>
        <dbReference type="RuleBase" id="RU004474"/>
    </source>
</evidence>
<keyword evidence="4 7" id="KW-0554">One-carbon metabolism</keyword>
<dbReference type="RefSeq" id="WP_072903734.1">
    <property type="nucleotide sequence ID" value="NZ_FRAD01000014.1"/>
</dbReference>
<dbReference type="InterPro" id="IPR012259">
    <property type="entry name" value="DHFR"/>
</dbReference>
<protein>
    <recommendedName>
        <fullName evidence="3 7">Dihydrofolate reductase</fullName>
        <ecNumber evidence="3 7">1.5.1.3</ecNumber>
    </recommendedName>
</protein>
<dbReference type="Proteomes" id="UP000183952">
    <property type="component" value="Unassembled WGS sequence"/>
</dbReference>
<reference evidence="10 11" key="1">
    <citation type="submission" date="2016-11" db="EMBL/GenBank/DDBJ databases">
        <authorList>
            <person name="Jaros S."/>
            <person name="Januszkiewicz K."/>
            <person name="Wedrychowicz H."/>
        </authorList>
    </citation>
    <scope>NUCLEOTIDE SEQUENCE [LARGE SCALE GENOMIC DNA]</scope>
    <source>
        <strain evidence="10 11">DSM 3090</strain>
    </source>
</reference>
<evidence type="ECO:0000313" key="10">
    <source>
        <dbReference type="EMBL" id="SHK10566.1"/>
    </source>
</evidence>
<dbReference type="UniPathway" id="UPA00077">
    <property type="reaction ID" value="UER00158"/>
</dbReference>
<sequence>MSISLIVAFSENRVIGCKGKIPWNIPGEQSRFKELTTGNVVIMGRHTFEEIGIPLPNRYTILVSKTMKYESPICVTVPTLSDALTLAGDREVFISGGEKIYREALEMGVIDKMFITIVHKEFCGETFFPDFHKERYRETYRRYFKGEIPYTYLTLEALPV</sequence>
<evidence type="ECO:0000256" key="7">
    <source>
        <dbReference type="PIRNR" id="PIRNR000194"/>
    </source>
</evidence>
<feature type="domain" description="DHFR" evidence="9">
    <location>
        <begin position="2"/>
        <end position="157"/>
    </location>
</feature>
<dbReference type="PANTHER" id="PTHR48069">
    <property type="entry name" value="DIHYDROFOLATE REDUCTASE"/>
    <property type="match status" value="1"/>
</dbReference>
<evidence type="ECO:0000256" key="6">
    <source>
        <dbReference type="ARBA" id="ARBA00023002"/>
    </source>
</evidence>
<dbReference type="GO" id="GO:0046655">
    <property type="term" value="P:folic acid metabolic process"/>
    <property type="evidence" value="ECO:0007669"/>
    <property type="project" value="TreeGrafter"/>
</dbReference>
<dbReference type="PRINTS" id="PR00070">
    <property type="entry name" value="DHFR"/>
</dbReference>
<dbReference type="SUPFAM" id="SSF53597">
    <property type="entry name" value="Dihydrofolate reductase-like"/>
    <property type="match status" value="1"/>
</dbReference>
<dbReference type="OrthoDB" id="9804315at2"/>
<comment type="catalytic activity">
    <reaction evidence="7">
        <text>(6S)-5,6,7,8-tetrahydrofolate + NADP(+) = 7,8-dihydrofolate + NADPH + H(+)</text>
        <dbReference type="Rhea" id="RHEA:15009"/>
        <dbReference type="ChEBI" id="CHEBI:15378"/>
        <dbReference type="ChEBI" id="CHEBI:57451"/>
        <dbReference type="ChEBI" id="CHEBI:57453"/>
        <dbReference type="ChEBI" id="CHEBI:57783"/>
        <dbReference type="ChEBI" id="CHEBI:58349"/>
        <dbReference type="EC" id="1.5.1.3"/>
    </reaction>
</comment>
<gene>
    <name evidence="10" type="ORF">SAMN02745248_01774</name>
</gene>
<dbReference type="GO" id="GO:0004146">
    <property type="term" value="F:dihydrofolate reductase activity"/>
    <property type="evidence" value="ECO:0007669"/>
    <property type="project" value="UniProtKB-EC"/>
</dbReference>
<evidence type="ECO:0000313" key="11">
    <source>
        <dbReference type="Proteomes" id="UP000183952"/>
    </source>
</evidence>
<keyword evidence="5 7" id="KW-0521">NADP</keyword>
<dbReference type="CDD" id="cd00209">
    <property type="entry name" value="DHFR"/>
    <property type="match status" value="1"/>
</dbReference>
<evidence type="ECO:0000256" key="4">
    <source>
        <dbReference type="ARBA" id="ARBA00022563"/>
    </source>
</evidence>
<dbReference type="GO" id="GO:0046452">
    <property type="term" value="P:dihydrofolate metabolic process"/>
    <property type="evidence" value="ECO:0007669"/>
    <property type="project" value="TreeGrafter"/>
</dbReference>
<dbReference type="GO" id="GO:0046654">
    <property type="term" value="P:tetrahydrofolate biosynthetic process"/>
    <property type="evidence" value="ECO:0007669"/>
    <property type="project" value="UniProtKB-UniPathway"/>
</dbReference>
<evidence type="ECO:0000256" key="3">
    <source>
        <dbReference type="ARBA" id="ARBA00012856"/>
    </source>
</evidence>
<dbReference type="PANTHER" id="PTHR48069:SF3">
    <property type="entry name" value="DIHYDROFOLATE REDUCTASE"/>
    <property type="match status" value="1"/>
</dbReference>
<dbReference type="STRING" id="1121331.SAMN02745248_01774"/>
<dbReference type="EC" id="1.5.1.3" evidence="3 7"/>
<evidence type="ECO:0000256" key="5">
    <source>
        <dbReference type="ARBA" id="ARBA00022857"/>
    </source>
</evidence>
<dbReference type="InterPro" id="IPR001796">
    <property type="entry name" value="DHFR_dom"/>
</dbReference>
<dbReference type="EMBL" id="FRAD01000014">
    <property type="protein sequence ID" value="SHK10566.1"/>
    <property type="molecule type" value="Genomic_DNA"/>
</dbReference>
<organism evidence="10 11">
    <name type="scientific">Hathewaya proteolytica DSM 3090</name>
    <dbReference type="NCBI Taxonomy" id="1121331"/>
    <lineage>
        <taxon>Bacteria</taxon>
        <taxon>Bacillati</taxon>
        <taxon>Bacillota</taxon>
        <taxon>Clostridia</taxon>
        <taxon>Eubacteriales</taxon>
        <taxon>Clostridiaceae</taxon>
        <taxon>Hathewaya</taxon>
    </lineage>
</organism>
<dbReference type="GO" id="GO:0006730">
    <property type="term" value="P:one-carbon metabolic process"/>
    <property type="evidence" value="ECO:0007669"/>
    <property type="project" value="UniProtKB-KW"/>
</dbReference>
<accession>A0A1M6PRK9</accession>
<dbReference type="GO" id="GO:0005829">
    <property type="term" value="C:cytosol"/>
    <property type="evidence" value="ECO:0007669"/>
    <property type="project" value="TreeGrafter"/>
</dbReference>
<dbReference type="PROSITE" id="PS51330">
    <property type="entry name" value="DHFR_2"/>
    <property type="match status" value="1"/>
</dbReference>
<proteinExistence type="inferred from homology"/>
<evidence type="ECO:0000256" key="2">
    <source>
        <dbReference type="ARBA" id="ARBA00009539"/>
    </source>
</evidence>
<dbReference type="Pfam" id="PF00186">
    <property type="entry name" value="DHFR_1"/>
    <property type="match status" value="1"/>
</dbReference>
<comment type="similarity">
    <text evidence="2 7 8">Belongs to the dihydrofolate reductase family.</text>
</comment>
<dbReference type="PROSITE" id="PS00075">
    <property type="entry name" value="DHFR_1"/>
    <property type="match status" value="1"/>
</dbReference>
<dbReference type="Gene3D" id="3.40.430.10">
    <property type="entry name" value="Dihydrofolate Reductase, subunit A"/>
    <property type="match status" value="1"/>
</dbReference>
<dbReference type="AlphaFoldDB" id="A0A1M6PRK9"/>